<dbReference type="GO" id="GO:0045127">
    <property type="term" value="F:N-acetylglucosamine kinase activity"/>
    <property type="evidence" value="ECO:0007669"/>
    <property type="project" value="UniProtKB-EC"/>
</dbReference>
<keyword evidence="5" id="KW-0418">Kinase</keyword>
<dbReference type="InterPro" id="IPR002731">
    <property type="entry name" value="ATPase_BadF"/>
</dbReference>
<dbReference type="PANTHER" id="PTHR12862">
    <property type="entry name" value="BADF TYPE ATPASE DOMAIN-CONTAINING PROTEIN"/>
    <property type="match status" value="1"/>
</dbReference>
<protein>
    <recommendedName>
        <fullName evidence="3">N-acetyl-D-glucosamine kinase</fullName>
        <ecNumber evidence="2">2.7.1.59</ecNumber>
    </recommendedName>
    <alternativeName>
        <fullName evidence="4">GlcNAc kinase</fullName>
    </alternativeName>
</protein>
<accession>A0A095AIM2</accession>
<reference evidence="5" key="1">
    <citation type="journal article" date="2012" name="Nat. Genet.">
        <title>Whole-genome sequence of Schistosoma haematobium.</title>
        <authorList>
            <person name="Young N.D."/>
            <person name="Jex A.R."/>
            <person name="Li B."/>
            <person name="Liu S."/>
            <person name="Yang L."/>
            <person name="Xiong Z."/>
            <person name="Li Y."/>
            <person name="Cantacessi C."/>
            <person name="Hall R.S."/>
            <person name="Xu X."/>
            <person name="Chen F."/>
            <person name="Wu X."/>
            <person name="Zerlotini A."/>
            <person name="Oliveira G."/>
            <person name="Hofmann A."/>
            <person name="Zhang G."/>
            <person name="Fang X."/>
            <person name="Kang Y."/>
            <person name="Campbell B.E."/>
            <person name="Loukas A."/>
            <person name="Ranganathan S."/>
            <person name="Rollinson D."/>
            <person name="Rinaldi G."/>
            <person name="Brindley P.J."/>
            <person name="Yang H."/>
            <person name="Wang J."/>
            <person name="Wang J."/>
            <person name="Gasser R.B."/>
        </authorList>
    </citation>
    <scope>NUCLEOTIDE SEQUENCE [LARGE SCALE GENOMIC DNA]</scope>
</reference>
<dbReference type="Gene3D" id="3.30.420.40">
    <property type="match status" value="1"/>
</dbReference>
<dbReference type="CDD" id="cd24078">
    <property type="entry name" value="ASKHA_NBD_NAGK_meta"/>
    <property type="match status" value="1"/>
</dbReference>
<organism evidence="5">
    <name type="scientific">Schistosoma haematobium</name>
    <name type="common">Blood fluke</name>
    <dbReference type="NCBI Taxonomy" id="6185"/>
    <lineage>
        <taxon>Eukaryota</taxon>
        <taxon>Metazoa</taxon>
        <taxon>Spiralia</taxon>
        <taxon>Lophotrochozoa</taxon>
        <taxon>Platyhelminthes</taxon>
        <taxon>Trematoda</taxon>
        <taxon>Digenea</taxon>
        <taxon>Strigeidida</taxon>
        <taxon>Schistosomatoidea</taxon>
        <taxon>Schistosomatidae</taxon>
        <taxon>Schistosoma</taxon>
    </lineage>
</organism>
<dbReference type="AlphaFoldDB" id="A0A095AIM2"/>
<dbReference type="EMBL" id="KL250572">
    <property type="protein sequence ID" value="KGB33841.1"/>
    <property type="molecule type" value="Genomic_DNA"/>
</dbReference>
<keyword evidence="5" id="KW-0808">Transferase</keyword>
<gene>
    <name evidence="5" type="ORF">MS3_02036</name>
</gene>
<evidence type="ECO:0000256" key="3">
    <source>
        <dbReference type="ARBA" id="ARBA00014974"/>
    </source>
</evidence>
<name>A0A095AIM2_SCHHA</name>
<evidence type="ECO:0000256" key="4">
    <source>
        <dbReference type="ARBA" id="ARBA00031123"/>
    </source>
</evidence>
<evidence type="ECO:0000256" key="1">
    <source>
        <dbReference type="ARBA" id="ARBA00006198"/>
    </source>
</evidence>
<dbReference type="EC" id="2.7.1.59" evidence="2"/>
<dbReference type="SUPFAM" id="SSF53067">
    <property type="entry name" value="Actin-like ATPase domain"/>
    <property type="match status" value="2"/>
</dbReference>
<dbReference type="PANTHER" id="PTHR12862:SF0">
    <property type="entry name" value="N-ACETYL-D-GLUCOSAMINE KINASE"/>
    <property type="match status" value="1"/>
</dbReference>
<dbReference type="Pfam" id="PF01869">
    <property type="entry name" value="BcrAD_BadFG"/>
    <property type="match status" value="1"/>
</dbReference>
<comment type="similarity">
    <text evidence="1">Belongs to the eukaryotic-type N-acetylglucosamine kinase family.</text>
</comment>
<evidence type="ECO:0000256" key="2">
    <source>
        <dbReference type="ARBA" id="ARBA00012122"/>
    </source>
</evidence>
<sequence>MALLIAGIEGGATISRIVLLDSSGNQLGYVEGPPTNPWLLGLEEAAERILNLVKDVLINSNRQSTETLAYLGLSLSGADTEANQNELVNAIKKHCPNIAQEIHICNDSIGTYLTVCDKAAIVLISGTGSICCYVRENLTFQRIGGGYWIAQRMIKKLISSDDKIIDTTYNLDNVRRVIYAYFNVENNLELLQHFYTNFSKNKIAGLCEHFSQIARTGDQLAKDVFHDAGVQLAQHVRAALYYCVMDSMSSNQNLTVVCCGSVFKSWDLIRDGFKDFLKPSEDSKWTGTLELVQLKHSAAYGAARLSVHFDSKVTIPIDSGVQFDKILFGVNF</sequence>
<proteinExistence type="inferred from homology"/>
<dbReference type="InterPro" id="IPR039758">
    <property type="entry name" value="NAGK-like"/>
</dbReference>
<dbReference type="STRING" id="6185.A0A095AIM2"/>
<dbReference type="InterPro" id="IPR043129">
    <property type="entry name" value="ATPase_NBD"/>
</dbReference>
<evidence type="ECO:0000313" key="5">
    <source>
        <dbReference type="EMBL" id="KGB33841.1"/>
    </source>
</evidence>